<accession>A0ABS3T1Y8</accession>
<protein>
    <recommendedName>
        <fullName evidence="3">Lipoprotein</fullName>
    </recommendedName>
</protein>
<reference evidence="1 2" key="1">
    <citation type="submission" date="2021-03" db="EMBL/GenBank/DDBJ databases">
        <title>Winogradskyella sp. nov., isolated from costal sediment.</title>
        <authorList>
            <person name="Gao C."/>
        </authorList>
    </citation>
    <scope>NUCLEOTIDE SEQUENCE [LARGE SCALE GENOMIC DNA]</scope>
    <source>
        <strain evidence="1 2">DF17</strain>
    </source>
</reference>
<gene>
    <name evidence="1" type="ORF">J4050_05995</name>
</gene>
<keyword evidence="2" id="KW-1185">Reference proteome</keyword>
<organism evidence="1 2">
    <name type="scientific">Winogradskyella pelagia</name>
    <dbReference type="NCBI Taxonomy" id="2819984"/>
    <lineage>
        <taxon>Bacteria</taxon>
        <taxon>Pseudomonadati</taxon>
        <taxon>Bacteroidota</taxon>
        <taxon>Flavobacteriia</taxon>
        <taxon>Flavobacteriales</taxon>
        <taxon>Flavobacteriaceae</taxon>
        <taxon>Winogradskyella</taxon>
    </lineage>
</organism>
<dbReference type="Proteomes" id="UP000676776">
    <property type="component" value="Unassembled WGS sequence"/>
</dbReference>
<sequence length="229" mass="27184">MKRYLKLFLLFFVLSCNNERTLILPEIESAEVTEVLDVSAAYIFYDESQSDSTLLNRKNLISTTNWLVNVDKRLSLKQALTHIIFLQEKKRNAQMHKNENAKNYFTCNNIETKTLGFLEFTDIYFKDENPNYLEYSKNNPNDYLLVKIEEDKKVRLISVTQDFKTEVSEGYYFNDSENFLDKLQAAKTKNLILFFDYDLSFQDYIDVKHFFSLPMNSDFEISENEYLFP</sequence>
<evidence type="ECO:0008006" key="3">
    <source>
        <dbReference type="Google" id="ProtNLM"/>
    </source>
</evidence>
<dbReference type="RefSeq" id="WP_208153269.1">
    <property type="nucleotide sequence ID" value="NZ_JAGEVF010000003.1"/>
</dbReference>
<evidence type="ECO:0000313" key="2">
    <source>
        <dbReference type="Proteomes" id="UP000676776"/>
    </source>
</evidence>
<proteinExistence type="predicted"/>
<comment type="caution">
    <text evidence="1">The sequence shown here is derived from an EMBL/GenBank/DDBJ whole genome shotgun (WGS) entry which is preliminary data.</text>
</comment>
<name>A0ABS3T1Y8_9FLAO</name>
<dbReference type="EMBL" id="JAGEVF010000003">
    <property type="protein sequence ID" value="MBO3116289.1"/>
    <property type="molecule type" value="Genomic_DNA"/>
</dbReference>
<evidence type="ECO:0000313" key="1">
    <source>
        <dbReference type="EMBL" id="MBO3116289.1"/>
    </source>
</evidence>